<dbReference type="PANTHER" id="PTHR43130">
    <property type="entry name" value="ARAC-FAMILY TRANSCRIPTIONAL REGULATOR"/>
    <property type="match status" value="1"/>
</dbReference>
<dbReference type="CDD" id="cd03137">
    <property type="entry name" value="GATase1_AraC_1"/>
    <property type="match status" value="1"/>
</dbReference>
<gene>
    <name evidence="5" type="ORF">PH603_02495</name>
</gene>
<name>A0AAE9XP65_9PROT</name>
<keyword evidence="2" id="KW-0238">DNA-binding</keyword>
<dbReference type="Pfam" id="PF12833">
    <property type="entry name" value="HTH_18"/>
    <property type="match status" value="1"/>
</dbReference>
<organism evidence="5 6">
    <name type="scientific">Gimibacter soli</name>
    <dbReference type="NCBI Taxonomy" id="3024400"/>
    <lineage>
        <taxon>Bacteria</taxon>
        <taxon>Pseudomonadati</taxon>
        <taxon>Pseudomonadota</taxon>
        <taxon>Alphaproteobacteria</taxon>
        <taxon>Kordiimonadales</taxon>
        <taxon>Temperatibacteraceae</taxon>
        <taxon>Gimibacter</taxon>
    </lineage>
</organism>
<evidence type="ECO:0000259" key="4">
    <source>
        <dbReference type="PROSITE" id="PS01124"/>
    </source>
</evidence>
<dbReference type="EMBL" id="CP116805">
    <property type="protein sequence ID" value="WCL54627.1"/>
    <property type="molecule type" value="Genomic_DNA"/>
</dbReference>
<evidence type="ECO:0000313" key="5">
    <source>
        <dbReference type="EMBL" id="WCL54627.1"/>
    </source>
</evidence>
<keyword evidence="6" id="KW-1185">Reference proteome</keyword>
<dbReference type="Proteomes" id="UP001217500">
    <property type="component" value="Chromosome"/>
</dbReference>
<dbReference type="GO" id="GO:0043565">
    <property type="term" value="F:sequence-specific DNA binding"/>
    <property type="evidence" value="ECO:0007669"/>
    <property type="project" value="InterPro"/>
</dbReference>
<protein>
    <submittedName>
        <fullName evidence="5">GlxA family transcriptional regulator</fullName>
    </submittedName>
</protein>
<dbReference type="Gene3D" id="1.10.10.60">
    <property type="entry name" value="Homeodomain-like"/>
    <property type="match status" value="1"/>
</dbReference>
<dbReference type="SUPFAM" id="SSF52317">
    <property type="entry name" value="Class I glutamine amidotransferase-like"/>
    <property type="match status" value="1"/>
</dbReference>
<evidence type="ECO:0000256" key="2">
    <source>
        <dbReference type="ARBA" id="ARBA00023125"/>
    </source>
</evidence>
<dbReference type="RefSeq" id="WP_289504346.1">
    <property type="nucleotide sequence ID" value="NZ_CP116805.1"/>
</dbReference>
<dbReference type="InterPro" id="IPR002818">
    <property type="entry name" value="DJ-1/PfpI"/>
</dbReference>
<dbReference type="Gene3D" id="3.40.50.880">
    <property type="match status" value="1"/>
</dbReference>
<feature type="domain" description="HTH araC/xylS-type" evidence="4">
    <location>
        <begin position="216"/>
        <end position="314"/>
    </location>
</feature>
<keyword evidence="1" id="KW-0805">Transcription regulation</keyword>
<dbReference type="AlphaFoldDB" id="A0AAE9XP65"/>
<sequence length="318" mass="33805">MRTIVIVGFDRAQILDITGPAQVFASASELSPQPQYRVLLASLEGREIATTAGLTLQATPLDEINPEDADTVLISGGHGAEEAANDARLQAFVRKAAGCARRLGSVCTGAFILAAAGVAEGKRLATHWRWARRMQELYPAVSVDADALYVQDSDLWSSAGVTAGIDMCLALVEADLGRDLAMKVARGLVVYARRPGSQSQFSTLLKGQVKSAGSCGAIISWMADNLAGPINVSDAAARAGMSERSFHRHFVKETGDTPARYLERLRLDAARSLLEGPGLPLKAVAAHSGFGTAGRLIQAFERRFGMSPTAYRQLHGQG</sequence>
<accession>A0AAE9XP65</accession>
<reference evidence="5" key="1">
    <citation type="submission" date="2023-01" db="EMBL/GenBank/DDBJ databases">
        <title>The genome sequence of Kordiimonadaceae bacterium 6D33.</title>
        <authorList>
            <person name="Liu Y."/>
        </authorList>
    </citation>
    <scope>NUCLEOTIDE SEQUENCE</scope>
    <source>
        <strain evidence="5">6D33</strain>
    </source>
</reference>
<dbReference type="InterPro" id="IPR052158">
    <property type="entry name" value="INH-QAR"/>
</dbReference>
<dbReference type="InterPro" id="IPR018062">
    <property type="entry name" value="HTH_AraC-typ_CS"/>
</dbReference>
<evidence type="ECO:0000256" key="3">
    <source>
        <dbReference type="ARBA" id="ARBA00023163"/>
    </source>
</evidence>
<dbReference type="PROSITE" id="PS01124">
    <property type="entry name" value="HTH_ARAC_FAMILY_2"/>
    <property type="match status" value="1"/>
</dbReference>
<dbReference type="InterPro" id="IPR029062">
    <property type="entry name" value="Class_I_gatase-like"/>
</dbReference>
<dbReference type="Pfam" id="PF01965">
    <property type="entry name" value="DJ-1_PfpI"/>
    <property type="match status" value="1"/>
</dbReference>
<keyword evidence="3" id="KW-0804">Transcription</keyword>
<dbReference type="KEGG" id="gso:PH603_02495"/>
<dbReference type="SMART" id="SM00342">
    <property type="entry name" value="HTH_ARAC"/>
    <property type="match status" value="1"/>
</dbReference>
<dbReference type="PANTHER" id="PTHR43130:SF3">
    <property type="entry name" value="HTH-TYPE TRANSCRIPTIONAL REGULATOR RV1931C"/>
    <property type="match status" value="1"/>
</dbReference>
<evidence type="ECO:0000256" key="1">
    <source>
        <dbReference type="ARBA" id="ARBA00023015"/>
    </source>
</evidence>
<proteinExistence type="predicted"/>
<evidence type="ECO:0000313" key="6">
    <source>
        <dbReference type="Proteomes" id="UP001217500"/>
    </source>
</evidence>
<dbReference type="GO" id="GO:0003700">
    <property type="term" value="F:DNA-binding transcription factor activity"/>
    <property type="evidence" value="ECO:0007669"/>
    <property type="project" value="InterPro"/>
</dbReference>
<dbReference type="PROSITE" id="PS00041">
    <property type="entry name" value="HTH_ARAC_FAMILY_1"/>
    <property type="match status" value="1"/>
</dbReference>
<dbReference type="InterPro" id="IPR009057">
    <property type="entry name" value="Homeodomain-like_sf"/>
</dbReference>
<dbReference type="SUPFAM" id="SSF46689">
    <property type="entry name" value="Homeodomain-like"/>
    <property type="match status" value="2"/>
</dbReference>
<dbReference type="InterPro" id="IPR018060">
    <property type="entry name" value="HTH_AraC"/>
</dbReference>